<protein>
    <submittedName>
        <fullName evidence="1">Uncharacterized protein</fullName>
    </submittedName>
</protein>
<sequence>MKKRRIDQFNLWPQTLVSDAEEKFKVRLGDIELSELFFPYELPDTNDKHLHVCVSYMLDALDSLPLRPDHAFDWIWRSFEYLTSHAIGGQGNITNELRNTVCPTVDGFFSLEEDVSDAFFELTEKIPFQTCEYLLKRICESGPYSFTGAQQNSLSSYAKRLLFSTGNPPVISTSLQTVLEFLSQNYDYANMQDRRNGASLIRRIIRLEKVSLNSSFVQLTKSEVLFFLVSGLGYAFRNDRAHAKSIAPFRSSTASITTYAHCWFMFLLFYEITFILLHTPNSPIILNGPIAINFRKNNTAYFRLFGDHING</sequence>
<dbReference type="Proteomes" id="UP001063228">
    <property type="component" value="Chromosome"/>
</dbReference>
<organism evidence="1 2">
    <name type="scientific">Pseudomonas phytophila</name>
    <dbReference type="NCBI Taxonomy" id="2867264"/>
    <lineage>
        <taxon>Bacteria</taxon>
        <taxon>Pseudomonadati</taxon>
        <taxon>Pseudomonadota</taxon>
        <taxon>Gammaproteobacteria</taxon>
        <taxon>Pseudomonadales</taxon>
        <taxon>Pseudomonadaceae</taxon>
        <taxon>Pseudomonas</taxon>
    </lineage>
</organism>
<gene>
    <name evidence="1" type="ORF">K3169_06910</name>
</gene>
<keyword evidence="2" id="KW-1185">Reference proteome</keyword>
<proteinExistence type="predicted"/>
<dbReference type="RefSeq" id="WP_263270743.1">
    <property type="nucleotide sequence ID" value="NZ_CP081201.1"/>
</dbReference>
<evidence type="ECO:0000313" key="1">
    <source>
        <dbReference type="EMBL" id="UXZ97612.1"/>
    </source>
</evidence>
<name>A0ABY6FI65_9PSED</name>
<reference evidence="1" key="1">
    <citation type="submission" date="2021-08" db="EMBL/GenBank/DDBJ databases">
        <title>Complete genome sequence of Pseudomonas phytophila.</title>
        <authorList>
            <person name="Weir B.S."/>
            <person name="Templeton M.D."/>
            <person name="Arshed S."/>
            <person name="Andersen M.T."/>
            <person name="Jayaraman J."/>
        </authorList>
    </citation>
    <scope>NUCLEOTIDE SEQUENCE</scope>
    <source>
        <strain evidence="1">ICMP 23753</strain>
    </source>
</reference>
<evidence type="ECO:0000313" key="2">
    <source>
        <dbReference type="Proteomes" id="UP001063228"/>
    </source>
</evidence>
<dbReference type="EMBL" id="CP081201">
    <property type="protein sequence ID" value="UXZ97612.1"/>
    <property type="molecule type" value="Genomic_DNA"/>
</dbReference>
<accession>A0ABY6FI65</accession>